<feature type="compositionally biased region" description="Basic and acidic residues" evidence="6">
    <location>
        <begin position="206"/>
        <end position="215"/>
    </location>
</feature>
<evidence type="ECO:0000259" key="7">
    <source>
        <dbReference type="PROSITE" id="PS51307"/>
    </source>
</evidence>
<reference evidence="8" key="1">
    <citation type="journal article" date="2018" name="PLoS Negl. Trop. Dis.">
        <title>Sialome diversity of ticks revealed by RNAseq of single tick salivary glands.</title>
        <authorList>
            <person name="Perner J."/>
            <person name="Kropackova S."/>
            <person name="Kopacek P."/>
            <person name="Ribeiro J.M."/>
        </authorList>
    </citation>
    <scope>NUCLEOTIDE SEQUENCE</scope>
    <source>
        <strain evidence="8">Siblings of single egg batch collected in Ceske Budejovice</strain>
        <tissue evidence="8">Salivary glands</tissue>
    </source>
</reference>
<feature type="compositionally biased region" description="Low complexity" evidence="6">
    <location>
        <begin position="320"/>
        <end position="336"/>
    </location>
</feature>
<dbReference type="GO" id="GO:0005912">
    <property type="term" value="C:adherens junction"/>
    <property type="evidence" value="ECO:0007669"/>
    <property type="project" value="TreeGrafter"/>
</dbReference>
<feature type="compositionally biased region" description="Basic and acidic residues" evidence="6">
    <location>
        <begin position="106"/>
        <end position="116"/>
    </location>
</feature>
<protein>
    <submittedName>
        <fullName evidence="8">Putative apx/shroom domain asd2</fullName>
    </submittedName>
</protein>
<feature type="compositionally biased region" description="Low complexity" evidence="6">
    <location>
        <begin position="465"/>
        <end position="475"/>
    </location>
</feature>
<accession>A0A147BFW3</accession>
<comment type="similarity">
    <text evidence="2">Belongs to the shroom family.</text>
</comment>
<evidence type="ECO:0000313" key="8">
    <source>
        <dbReference type="EMBL" id="JAR89658.1"/>
    </source>
</evidence>
<feature type="compositionally biased region" description="Basic and acidic residues" evidence="6">
    <location>
        <begin position="122"/>
        <end position="137"/>
    </location>
</feature>
<feature type="region of interest" description="Disordered" evidence="6">
    <location>
        <begin position="206"/>
        <end position="368"/>
    </location>
</feature>
<dbReference type="EMBL" id="GEGO01005746">
    <property type="protein sequence ID" value="JAR89658.1"/>
    <property type="molecule type" value="Transcribed_RNA"/>
</dbReference>
<keyword evidence="4" id="KW-0206">Cytoskeleton</keyword>
<dbReference type="PANTHER" id="PTHR15012">
    <property type="entry name" value="APICAL PROTEIN/SHROOM-RELATED"/>
    <property type="match status" value="1"/>
</dbReference>
<organism evidence="8">
    <name type="scientific">Ixodes ricinus</name>
    <name type="common">Common tick</name>
    <name type="synonym">Acarus ricinus</name>
    <dbReference type="NCBI Taxonomy" id="34613"/>
    <lineage>
        <taxon>Eukaryota</taxon>
        <taxon>Metazoa</taxon>
        <taxon>Ecdysozoa</taxon>
        <taxon>Arthropoda</taxon>
        <taxon>Chelicerata</taxon>
        <taxon>Arachnida</taxon>
        <taxon>Acari</taxon>
        <taxon>Parasitiformes</taxon>
        <taxon>Ixodida</taxon>
        <taxon>Ixodoidea</taxon>
        <taxon>Ixodidae</taxon>
        <taxon>Ixodinae</taxon>
        <taxon>Ixodes</taxon>
    </lineage>
</organism>
<dbReference type="GO" id="GO:0051015">
    <property type="term" value="F:actin filament binding"/>
    <property type="evidence" value="ECO:0007669"/>
    <property type="project" value="InterPro"/>
</dbReference>
<dbReference type="Pfam" id="PF08687">
    <property type="entry name" value="ASD2"/>
    <property type="match status" value="1"/>
</dbReference>
<feature type="compositionally biased region" description="Basic and acidic residues" evidence="6">
    <location>
        <begin position="47"/>
        <end position="56"/>
    </location>
</feature>
<feature type="compositionally biased region" description="Pro residues" evidence="6">
    <location>
        <begin position="224"/>
        <end position="249"/>
    </location>
</feature>
<dbReference type="PROSITE" id="PS51307">
    <property type="entry name" value="ASD2"/>
    <property type="match status" value="1"/>
</dbReference>
<dbReference type="InterPro" id="IPR027685">
    <property type="entry name" value="Shroom_fam"/>
</dbReference>
<dbReference type="Gene3D" id="6.10.250.3120">
    <property type="match status" value="1"/>
</dbReference>
<keyword evidence="5" id="KW-0175">Coiled coil</keyword>
<evidence type="ECO:0000256" key="4">
    <source>
        <dbReference type="ARBA" id="ARBA00023212"/>
    </source>
</evidence>
<sequence>MLAVSLYAVAVTLGLCLYWILHSTPARRFLASHEDHPQLEADCKEEVRVEGRRDTPTLRPATGLTPVSGARKAQLREVRLPDRSTPALQLLTSEGVTLAVAPCPERGSDRSQDRTHSSPQERVQEKSQDKPQDRPQDRSPVQAQDRTEGAVQDRIQGRFPDGFPQDKLEDRVEDRVLDMVQNNRLLDKRIQDKLLSRISEKFLESRIPDGQDRAAGRCGSSPTLVPPAVPPRRSPSSEPKPPPRPPPMKCGPQAATFEENGLENDDPELQRIAERVGVALGWPSDQERQQQQQRSLASSIPETASDMSVGPPVAPGLRVPTATTATSSPSACSSPELPLPPPPPVHGLGDCRVSPTDDDRPLPPPPEELVVVQQLGSDVDVEAIGQKVYPKNSYMWYRSERKPGRQGFQGNYRRSYHGGCGDSGPESCPGSDQGSEATSEEASSESPSSSCPSSPLAYPPPSWPPASSISNAAASQTSFHGPRSPVTLLPVPVTSCESDALNNNNSSTVNHNNNNNPILTTGSVVPSSPAASVTAGSGDQSSSSTSCNGCCESSTAPSPAASRSTNTAATQTSPDEAAASPLLGQQRRKSIAKSREELECERLSHDFASRFGGDATLRSLLVPSPNQKTTSDYLEGLLDLDACGQNGHLELVAGSPPTPPAPSLAPAYQLGPTGSITLRDENLPPNSAYFTTSEPKARFLARFGPDIGKQEWASDCELAARKEELMASIARKLDVLRVERVSLRDEASQNEQLGQALSVRVDLLARPAERDKFRLHVDELDKIVNLLLSLSGRLARVHNALTGLPADEASQERRALEAKRDKLTSQHEEARRLKESIDKRSRQVALFLRRYLSPQEYADYGHFVRMKSKLLVDAREIDDKIRLGEEQLTALRTGGQSSTVTPWKPMAS</sequence>
<comment type="subcellular location">
    <subcellularLocation>
        <location evidence="1">Cytoplasm</location>
        <location evidence="1">Cytoskeleton</location>
    </subcellularLocation>
</comment>
<feature type="region of interest" description="Disordered" evidence="6">
    <location>
        <begin position="47"/>
        <end position="73"/>
    </location>
</feature>
<dbReference type="GO" id="GO:0016324">
    <property type="term" value="C:apical plasma membrane"/>
    <property type="evidence" value="ECO:0007669"/>
    <property type="project" value="TreeGrafter"/>
</dbReference>
<feature type="region of interest" description="Disordered" evidence="6">
    <location>
        <begin position="99"/>
        <end position="167"/>
    </location>
</feature>
<evidence type="ECO:0000256" key="2">
    <source>
        <dbReference type="ARBA" id="ARBA00006469"/>
    </source>
</evidence>
<dbReference type="GO" id="GO:0000902">
    <property type="term" value="P:cell morphogenesis"/>
    <property type="evidence" value="ECO:0007669"/>
    <property type="project" value="TreeGrafter"/>
</dbReference>
<proteinExistence type="inferred from homology"/>
<feature type="compositionally biased region" description="Low complexity" evidence="6">
    <location>
        <begin position="502"/>
        <end position="573"/>
    </location>
</feature>
<dbReference type="GO" id="GO:0043296">
    <property type="term" value="C:apical junction complex"/>
    <property type="evidence" value="ECO:0007669"/>
    <property type="project" value="TreeGrafter"/>
</dbReference>
<evidence type="ECO:0000256" key="3">
    <source>
        <dbReference type="ARBA" id="ARBA00022490"/>
    </source>
</evidence>
<name>A0A147BFW3_IXORI</name>
<feature type="domain" description="ASD2" evidence="7">
    <location>
        <begin position="604"/>
        <end position="896"/>
    </location>
</feature>
<dbReference type="InterPro" id="IPR014799">
    <property type="entry name" value="ASD2_dom"/>
</dbReference>
<evidence type="ECO:0000256" key="6">
    <source>
        <dbReference type="SAM" id="MobiDB-lite"/>
    </source>
</evidence>
<feature type="coiled-coil region" evidence="5">
    <location>
        <begin position="806"/>
        <end position="840"/>
    </location>
</feature>
<evidence type="ECO:0000256" key="1">
    <source>
        <dbReference type="ARBA" id="ARBA00004245"/>
    </source>
</evidence>
<evidence type="ECO:0000256" key="5">
    <source>
        <dbReference type="SAM" id="Coils"/>
    </source>
</evidence>
<feature type="region of interest" description="Disordered" evidence="6">
    <location>
        <begin position="392"/>
        <end position="593"/>
    </location>
</feature>
<dbReference type="GO" id="GO:0030864">
    <property type="term" value="C:cortical actin cytoskeleton"/>
    <property type="evidence" value="ECO:0007669"/>
    <property type="project" value="TreeGrafter"/>
</dbReference>
<feature type="compositionally biased region" description="Polar residues" evidence="6">
    <location>
        <begin position="295"/>
        <end position="306"/>
    </location>
</feature>
<dbReference type="GO" id="GO:0007015">
    <property type="term" value="P:actin filament organization"/>
    <property type="evidence" value="ECO:0007669"/>
    <property type="project" value="TreeGrafter"/>
</dbReference>
<dbReference type="AlphaFoldDB" id="A0A147BFW3"/>
<keyword evidence="3" id="KW-0963">Cytoplasm</keyword>
<dbReference type="PANTHER" id="PTHR15012:SF32">
    <property type="entry name" value="PROTEIN SHROOM"/>
    <property type="match status" value="1"/>
</dbReference>
<feature type="compositionally biased region" description="Low complexity" evidence="6">
    <location>
        <begin position="444"/>
        <end position="456"/>
    </location>
</feature>